<evidence type="ECO:0000256" key="1">
    <source>
        <dbReference type="SAM" id="MobiDB-lite"/>
    </source>
</evidence>
<dbReference type="AlphaFoldDB" id="A0A255EGM7"/>
<keyword evidence="2" id="KW-0472">Membrane</keyword>
<organism evidence="3 4">
    <name type="scientific">Parenemella sanctibonifatiensis</name>
    <dbReference type="NCBI Taxonomy" id="2016505"/>
    <lineage>
        <taxon>Bacteria</taxon>
        <taxon>Bacillati</taxon>
        <taxon>Actinomycetota</taxon>
        <taxon>Actinomycetes</taxon>
        <taxon>Propionibacteriales</taxon>
        <taxon>Propionibacteriaceae</taxon>
        <taxon>Parenemella</taxon>
    </lineage>
</organism>
<dbReference type="PANTHER" id="PTHR11328:SF24">
    <property type="entry name" value="MAJOR FACILITATOR SUPERFAMILY (MFS) PROFILE DOMAIN-CONTAINING PROTEIN"/>
    <property type="match status" value="1"/>
</dbReference>
<feature type="transmembrane region" description="Helical" evidence="2">
    <location>
        <begin position="472"/>
        <end position="492"/>
    </location>
</feature>
<dbReference type="Proteomes" id="UP000216533">
    <property type="component" value="Unassembled WGS sequence"/>
</dbReference>
<dbReference type="Pfam" id="PF13347">
    <property type="entry name" value="MFS_2"/>
    <property type="match status" value="1"/>
</dbReference>
<feature type="compositionally biased region" description="Polar residues" evidence="1">
    <location>
        <begin position="18"/>
        <end position="27"/>
    </location>
</feature>
<dbReference type="GO" id="GO:0008643">
    <property type="term" value="P:carbohydrate transport"/>
    <property type="evidence" value="ECO:0007669"/>
    <property type="project" value="InterPro"/>
</dbReference>
<dbReference type="SUPFAM" id="SSF103473">
    <property type="entry name" value="MFS general substrate transporter"/>
    <property type="match status" value="1"/>
</dbReference>
<dbReference type="InterPro" id="IPR039672">
    <property type="entry name" value="MFS_2"/>
</dbReference>
<feature type="transmembrane region" description="Helical" evidence="2">
    <location>
        <begin position="298"/>
        <end position="319"/>
    </location>
</feature>
<feature type="transmembrane region" description="Helical" evidence="2">
    <location>
        <begin position="171"/>
        <end position="193"/>
    </location>
</feature>
<evidence type="ECO:0000313" key="3">
    <source>
        <dbReference type="EMBL" id="OYN90687.1"/>
    </source>
</evidence>
<feature type="transmembrane region" description="Helical" evidence="2">
    <location>
        <begin position="73"/>
        <end position="96"/>
    </location>
</feature>
<feature type="transmembrane region" description="Helical" evidence="2">
    <location>
        <begin position="331"/>
        <end position="347"/>
    </location>
</feature>
<feature type="transmembrane region" description="Helical" evidence="2">
    <location>
        <begin position="214"/>
        <end position="233"/>
    </location>
</feature>
<protein>
    <recommendedName>
        <fullName evidence="5">MFS transporter</fullName>
    </recommendedName>
</protein>
<feature type="transmembrane region" description="Helical" evidence="2">
    <location>
        <begin position="359"/>
        <end position="379"/>
    </location>
</feature>
<name>A0A255EGM7_9ACTN</name>
<proteinExistence type="predicted"/>
<keyword evidence="2" id="KW-0812">Transmembrane</keyword>
<feature type="transmembrane region" description="Helical" evidence="2">
    <location>
        <begin position="141"/>
        <end position="159"/>
    </location>
</feature>
<accession>A0A255EGM7</accession>
<dbReference type="GO" id="GO:0015293">
    <property type="term" value="F:symporter activity"/>
    <property type="evidence" value="ECO:0007669"/>
    <property type="project" value="InterPro"/>
</dbReference>
<dbReference type="Gene3D" id="1.20.1250.20">
    <property type="entry name" value="MFS general substrate transporter like domains"/>
    <property type="match status" value="2"/>
</dbReference>
<feature type="transmembrane region" description="Helical" evidence="2">
    <location>
        <begin position="429"/>
        <end position="452"/>
    </location>
</feature>
<evidence type="ECO:0000313" key="4">
    <source>
        <dbReference type="Proteomes" id="UP000216533"/>
    </source>
</evidence>
<feature type="transmembrane region" description="Helical" evidence="2">
    <location>
        <begin position="385"/>
        <end position="408"/>
    </location>
</feature>
<feature type="transmembrane region" description="Helical" evidence="2">
    <location>
        <begin position="245"/>
        <end position="267"/>
    </location>
</feature>
<sequence>MSCPGESTARLGRESAQRPPSVSSASQAGGVPRATNSTNRCTFWLLQLVSRLLWLAVRVTAAVKPIRRPERVIFAAGDIFAGGGSSLLAVMYLIFLTDVVHIQPWLAGTAIFVAKLWDAVNDPLMGALSDRIRTRFGRRRPFIFAGSLLLVPVMALLWLPWVPVDGQVAMAIWAALSLIVYNSVQTMLAVPYASFSTEIATSYAERNKVNTLRLLFSSVSSAVSTLAASALFGAYRSGGMPLTEWYAITVLGFGLVYATPMLVLAIVCRERTPVPETNPKLTPRTFVQPLQTPIFRRLLGMYIAQALAWDVVSATILYYTLYVLPGSNSQVFLGTFIAVNVIAYPIVSQLVKRIDKRRIYATLIPLAMVGIIGVAFYPADWPMAGAYAIGAAVAIGMAGAQLMPWVMFPDVLDAAQLQNGRRDAGSYGALMTFLRGIGSAIVVWLIGQVLSATGYLTPEGNEVIAQPESVQWGIRWVMFVGVAGFMAAGWWLSRKYSLGLTEALAQQQELERRAAADDTVSAPSEA</sequence>
<evidence type="ECO:0008006" key="5">
    <source>
        <dbReference type="Google" id="ProtNLM"/>
    </source>
</evidence>
<dbReference type="PANTHER" id="PTHR11328">
    <property type="entry name" value="MAJOR FACILITATOR SUPERFAMILY DOMAIN-CONTAINING PROTEIN"/>
    <property type="match status" value="1"/>
</dbReference>
<keyword evidence="2" id="KW-1133">Transmembrane helix</keyword>
<gene>
    <name evidence="3" type="ORF">CGZ92_00630</name>
</gene>
<dbReference type="EMBL" id="NMVI01000003">
    <property type="protein sequence ID" value="OYN90687.1"/>
    <property type="molecule type" value="Genomic_DNA"/>
</dbReference>
<feature type="region of interest" description="Disordered" evidence="1">
    <location>
        <begin position="1"/>
        <end position="35"/>
    </location>
</feature>
<dbReference type="InterPro" id="IPR036259">
    <property type="entry name" value="MFS_trans_sf"/>
</dbReference>
<feature type="transmembrane region" description="Helical" evidence="2">
    <location>
        <begin position="102"/>
        <end position="120"/>
    </location>
</feature>
<reference evidence="3 4" key="1">
    <citation type="submission" date="2017-07" db="EMBL/GenBank/DDBJ databases">
        <title>Draft whole genome sequences of clinical Proprionibacteriaceae strains.</title>
        <authorList>
            <person name="Bernier A.-M."/>
            <person name="Bernard K."/>
            <person name="Domingo M.-C."/>
        </authorList>
    </citation>
    <scope>NUCLEOTIDE SEQUENCE [LARGE SCALE GENOMIC DNA]</scope>
    <source>
        <strain evidence="3 4">NML 160184</strain>
    </source>
</reference>
<evidence type="ECO:0000256" key="2">
    <source>
        <dbReference type="SAM" id="Phobius"/>
    </source>
</evidence>
<comment type="caution">
    <text evidence="3">The sequence shown here is derived from an EMBL/GenBank/DDBJ whole genome shotgun (WGS) entry which is preliminary data.</text>
</comment>
<dbReference type="GO" id="GO:0005886">
    <property type="term" value="C:plasma membrane"/>
    <property type="evidence" value="ECO:0007669"/>
    <property type="project" value="TreeGrafter"/>
</dbReference>